<protein>
    <submittedName>
        <fullName evidence="2">N-acetyltransferase</fullName>
    </submittedName>
</protein>
<feature type="domain" description="N-acetyltransferase" evidence="1">
    <location>
        <begin position="4"/>
        <end position="186"/>
    </location>
</feature>
<dbReference type="CDD" id="cd04301">
    <property type="entry name" value="NAT_SF"/>
    <property type="match status" value="1"/>
</dbReference>
<evidence type="ECO:0000259" key="1">
    <source>
        <dbReference type="PROSITE" id="PS51186"/>
    </source>
</evidence>
<evidence type="ECO:0000313" key="3">
    <source>
        <dbReference type="Proteomes" id="UP000185860"/>
    </source>
</evidence>
<organism evidence="2 3">
    <name type="scientific">[Phormidium ambiguum] IAM M-71</name>
    <dbReference type="NCBI Taxonomy" id="454136"/>
    <lineage>
        <taxon>Bacteria</taxon>
        <taxon>Bacillati</taxon>
        <taxon>Cyanobacteriota</taxon>
        <taxon>Cyanophyceae</taxon>
        <taxon>Oscillatoriophycideae</taxon>
        <taxon>Aerosakkonematales</taxon>
        <taxon>Aerosakkonemataceae</taxon>
        <taxon>Floridanema</taxon>
    </lineage>
</organism>
<dbReference type="PROSITE" id="PS51186">
    <property type="entry name" value="GNAT"/>
    <property type="match status" value="1"/>
</dbReference>
<dbReference type="AlphaFoldDB" id="A0A1U7INS3"/>
<gene>
    <name evidence="2" type="ORF">NIES2119_07640</name>
</gene>
<dbReference type="STRING" id="454136.NIES2119_07640"/>
<dbReference type="OrthoDB" id="7365228at2"/>
<proteinExistence type="predicted"/>
<keyword evidence="2" id="KW-0808">Transferase</keyword>
<dbReference type="Pfam" id="PF00583">
    <property type="entry name" value="Acetyltransf_1"/>
    <property type="match status" value="1"/>
</dbReference>
<dbReference type="InterPro" id="IPR016181">
    <property type="entry name" value="Acyl_CoA_acyltransferase"/>
</dbReference>
<dbReference type="Gene3D" id="3.40.630.30">
    <property type="match status" value="1"/>
</dbReference>
<dbReference type="InterPro" id="IPR000182">
    <property type="entry name" value="GNAT_dom"/>
</dbReference>
<comment type="caution">
    <text evidence="2">The sequence shown here is derived from an EMBL/GenBank/DDBJ whole genome shotgun (WGS) entry which is preliminary data.</text>
</comment>
<sequence>MVSWQIIDLIAEDREAVTQTAALLFTEFSTHWPDAWPNLTDALAEVNLSLEKGRISRIAIDENHQVLGWIGGISQYEGNVWELHPLVVRSQFQKQGIGKALVTDLEAQVKQRGGSTLWVGTDDEDGMTSLANIDLYPNVFEHITNIKNLRGHPYEFYQKMGFVIVGVMPDANGWGKPDIYMAKRVK</sequence>
<dbReference type="EMBL" id="MRCE01000006">
    <property type="protein sequence ID" value="OKH39004.1"/>
    <property type="molecule type" value="Genomic_DNA"/>
</dbReference>
<dbReference type="RefSeq" id="WP_073592866.1">
    <property type="nucleotide sequence ID" value="NZ_MRCE01000006.1"/>
</dbReference>
<dbReference type="GO" id="GO:0016747">
    <property type="term" value="F:acyltransferase activity, transferring groups other than amino-acyl groups"/>
    <property type="evidence" value="ECO:0007669"/>
    <property type="project" value="InterPro"/>
</dbReference>
<dbReference type="Proteomes" id="UP000185860">
    <property type="component" value="Unassembled WGS sequence"/>
</dbReference>
<reference evidence="2 3" key="1">
    <citation type="submission" date="2016-11" db="EMBL/GenBank/DDBJ databases">
        <title>Draft Genome Sequences of Nine Cyanobacterial Strains from Diverse Habitats.</title>
        <authorList>
            <person name="Zhu T."/>
            <person name="Hou S."/>
            <person name="Lu X."/>
            <person name="Hess W.R."/>
        </authorList>
    </citation>
    <scope>NUCLEOTIDE SEQUENCE [LARGE SCALE GENOMIC DNA]</scope>
    <source>
        <strain evidence="2 3">IAM M-71</strain>
    </source>
</reference>
<accession>A0A1U7INS3</accession>
<name>A0A1U7INS3_9CYAN</name>
<dbReference type="SUPFAM" id="SSF55729">
    <property type="entry name" value="Acyl-CoA N-acyltransferases (Nat)"/>
    <property type="match status" value="1"/>
</dbReference>
<evidence type="ECO:0000313" key="2">
    <source>
        <dbReference type="EMBL" id="OKH39004.1"/>
    </source>
</evidence>